<name>A0ABT3PWP7_9BACT</name>
<evidence type="ECO:0008006" key="3">
    <source>
        <dbReference type="Google" id="ProtNLM"/>
    </source>
</evidence>
<organism evidence="1 2">
    <name type="scientific">Fodinibius salicampi</name>
    <dbReference type="NCBI Taxonomy" id="1920655"/>
    <lineage>
        <taxon>Bacteria</taxon>
        <taxon>Pseudomonadati</taxon>
        <taxon>Balneolota</taxon>
        <taxon>Balneolia</taxon>
        <taxon>Balneolales</taxon>
        <taxon>Balneolaceae</taxon>
        <taxon>Fodinibius</taxon>
    </lineage>
</organism>
<dbReference type="EMBL" id="JAJNDC010000001">
    <property type="protein sequence ID" value="MCW9712279.1"/>
    <property type="molecule type" value="Genomic_DNA"/>
</dbReference>
<proteinExistence type="predicted"/>
<dbReference type="Proteomes" id="UP001207337">
    <property type="component" value="Unassembled WGS sequence"/>
</dbReference>
<gene>
    <name evidence="1" type="ORF">LQ318_05100</name>
</gene>
<comment type="caution">
    <text evidence="1">The sequence shown here is derived from an EMBL/GenBank/DDBJ whole genome shotgun (WGS) entry which is preliminary data.</text>
</comment>
<sequence>MDITEFDRDETLTDFLTDYIDGNLNRAEQESFEDYLSQNDKERNFARKAMLGKKALSRLADKYNTSGKKSSYSSEPAIDIE</sequence>
<evidence type="ECO:0000313" key="2">
    <source>
        <dbReference type="Proteomes" id="UP001207337"/>
    </source>
</evidence>
<reference evidence="1 2" key="1">
    <citation type="submission" date="2021-11" db="EMBL/GenBank/DDBJ databases">
        <title>Aliifidinibius sp. nov., a new bacterium isolated from saline soil.</title>
        <authorList>
            <person name="Galisteo C."/>
            <person name="De La Haba R."/>
            <person name="Sanchez-Porro C."/>
            <person name="Ventosa A."/>
        </authorList>
    </citation>
    <scope>NUCLEOTIDE SEQUENCE [LARGE SCALE GENOMIC DNA]</scope>
    <source>
        <strain evidence="1 2">KACC 190600</strain>
    </source>
</reference>
<dbReference type="RefSeq" id="WP_265788107.1">
    <property type="nucleotide sequence ID" value="NZ_BAABRS010000001.1"/>
</dbReference>
<evidence type="ECO:0000313" key="1">
    <source>
        <dbReference type="EMBL" id="MCW9712279.1"/>
    </source>
</evidence>
<protein>
    <recommendedName>
        <fullName evidence="3">Zinc-finger</fullName>
    </recommendedName>
</protein>
<keyword evidence="2" id="KW-1185">Reference proteome</keyword>
<accession>A0ABT3PWP7</accession>